<dbReference type="AlphaFoldDB" id="A0A2I2KW63"/>
<evidence type="ECO:0000313" key="2">
    <source>
        <dbReference type="Proteomes" id="UP000234331"/>
    </source>
</evidence>
<organism evidence="1 2">
    <name type="scientific">Frankia canadensis</name>
    <dbReference type="NCBI Taxonomy" id="1836972"/>
    <lineage>
        <taxon>Bacteria</taxon>
        <taxon>Bacillati</taxon>
        <taxon>Actinomycetota</taxon>
        <taxon>Actinomycetes</taxon>
        <taxon>Frankiales</taxon>
        <taxon>Frankiaceae</taxon>
        <taxon>Frankia</taxon>
    </lineage>
</organism>
<protein>
    <submittedName>
        <fullName evidence="1">Uncharacterized protein</fullName>
    </submittedName>
</protein>
<gene>
    <name evidence="1" type="ORF">FRACA_390031</name>
</gene>
<sequence>MNHAPIADRDLIADRGLIADNGGMRIDSVSAHVLGVARTPSARGATLSASR</sequence>
<dbReference type="RefSeq" id="WP_165818533.1">
    <property type="nucleotide sequence ID" value="NZ_FZMO01000323.1"/>
</dbReference>
<dbReference type="EMBL" id="FZMO01000323">
    <property type="protein sequence ID" value="SNQ49917.1"/>
    <property type="molecule type" value="Genomic_DNA"/>
</dbReference>
<accession>A0A2I2KW63</accession>
<reference evidence="1 2" key="1">
    <citation type="submission" date="2017-06" db="EMBL/GenBank/DDBJ databases">
        <authorList>
            <person name="Kim H.J."/>
            <person name="Triplett B.A."/>
        </authorList>
    </citation>
    <scope>NUCLEOTIDE SEQUENCE [LARGE SCALE GENOMIC DNA]</scope>
    <source>
        <strain evidence="1">FRACA_ARgP5</strain>
    </source>
</reference>
<dbReference type="Proteomes" id="UP000234331">
    <property type="component" value="Unassembled WGS sequence"/>
</dbReference>
<proteinExistence type="predicted"/>
<name>A0A2I2KW63_9ACTN</name>
<evidence type="ECO:0000313" key="1">
    <source>
        <dbReference type="EMBL" id="SNQ49917.1"/>
    </source>
</evidence>
<keyword evidence="2" id="KW-1185">Reference proteome</keyword>